<evidence type="ECO:0000313" key="2">
    <source>
        <dbReference type="Proteomes" id="UP000649573"/>
    </source>
</evidence>
<proteinExistence type="predicted"/>
<dbReference type="EMBL" id="BMRE01000018">
    <property type="protein sequence ID" value="GGU45808.1"/>
    <property type="molecule type" value="Genomic_DNA"/>
</dbReference>
<reference evidence="2" key="1">
    <citation type="journal article" date="2019" name="Int. J. Syst. Evol. Microbiol.">
        <title>The Global Catalogue of Microorganisms (GCM) 10K type strain sequencing project: providing services to taxonomists for standard genome sequencing and annotation.</title>
        <authorList>
            <consortium name="The Broad Institute Genomics Platform"/>
            <consortium name="The Broad Institute Genome Sequencing Center for Infectious Disease"/>
            <person name="Wu L."/>
            <person name="Ma J."/>
        </authorList>
    </citation>
    <scope>NUCLEOTIDE SEQUENCE [LARGE SCALE GENOMIC DNA]</scope>
    <source>
        <strain evidence="2">JCM 3296</strain>
    </source>
</reference>
<gene>
    <name evidence="1" type="ORF">GCM10010178_42850</name>
</gene>
<organism evidence="1 2">
    <name type="scientific">Lentzea flava</name>
    <dbReference type="NCBI Taxonomy" id="103732"/>
    <lineage>
        <taxon>Bacteria</taxon>
        <taxon>Bacillati</taxon>
        <taxon>Actinomycetota</taxon>
        <taxon>Actinomycetes</taxon>
        <taxon>Pseudonocardiales</taxon>
        <taxon>Pseudonocardiaceae</taxon>
        <taxon>Lentzea</taxon>
    </lineage>
</organism>
<comment type="caution">
    <text evidence="1">The sequence shown here is derived from an EMBL/GenBank/DDBJ whole genome shotgun (WGS) entry which is preliminary data.</text>
</comment>
<evidence type="ECO:0000313" key="1">
    <source>
        <dbReference type="EMBL" id="GGU45808.1"/>
    </source>
</evidence>
<evidence type="ECO:0008006" key="3">
    <source>
        <dbReference type="Google" id="ProtNLM"/>
    </source>
</evidence>
<keyword evidence="2" id="KW-1185">Reference proteome</keyword>
<dbReference type="Proteomes" id="UP000649573">
    <property type="component" value="Unassembled WGS sequence"/>
</dbReference>
<protein>
    <recommendedName>
        <fullName evidence="3">TMhelix containing protein</fullName>
    </recommendedName>
</protein>
<name>A0ABQ2UN33_9PSEU</name>
<accession>A0ABQ2UN33</accession>
<sequence>MKVKHLVVCCLLSAALWAGLGYLAGSILFAEEGDMLANCHVYGNRQCGESAPWHGFVGK</sequence>